<dbReference type="SMART" id="SM00175">
    <property type="entry name" value="RAB"/>
    <property type="match status" value="1"/>
</dbReference>
<dbReference type="InterPro" id="IPR001806">
    <property type="entry name" value="Small_GTPase"/>
</dbReference>
<proteinExistence type="predicted"/>
<dbReference type="SMART" id="SM00174">
    <property type="entry name" value="RHO"/>
    <property type="match status" value="1"/>
</dbReference>
<dbReference type="GO" id="GO:0005525">
    <property type="term" value="F:GTP binding"/>
    <property type="evidence" value="ECO:0007669"/>
    <property type="project" value="InterPro"/>
</dbReference>
<comment type="caution">
    <text evidence="2">The sequence shown here is derived from an EMBL/GenBank/DDBJ whole genome shotgun (WGS) entry which is preliminary data.</text>
</comment>
<sequence>MEVKKNSAFKTIFFGPMKTGKTSIFYNYFYKEFKDIPDFLGFKTIKIPVGEFEISLNVFDFQGNEKYANIAPIYYMKTSVLILVFDITHYSSYERIPICFQKVKEHIDPLVTVLIGNKLDLENERVIEKEKAIDYAKEMGFLYFETSAKTGENIKEVFVEIAKKLKFLIEKNPEILEEKEEKEKKKRKKSENKCF</sequence>
<dbReference type="PROSITE" id="PS51419">
    <property type="entry name" value="RAB"/>
    <property type="match status" value="1"/>
</dbReference>
<dbReference type="SUPFAM" id="SSF52540">
    <property type="entry name" value="P-loop containing nucleoside triphosphate hydrolases"/>
    <property type="match status" value="1"/>
</dbReference>
<dbReference type="GO" id="GO:0003924">
    <property type="term" value="F:GTPase activity"/>
    <property type="evidence" value="ECO:0007669"/>
    <property type="project" value="InterPro"/>
</dbReference>
<accession>A0A9Q0LVL3</accession>
<dbReference type="InterPro" id="IPR005225">
    <property type="entry name" value="Small_GTP-bd"/>
</dbReference>
<dbReference type="PROSITE" id="PS51421">
    <property type="entry name" value="RAS"/>
    <property type="match status" value="1"/>
</dbReference>
<dbReference type="InterPro" id="IPR027417">
    <property type="entry name" value="P-loop_NTPase"/>
</dbReference>
<dbReference type="Gene3D" id="3.40.50.300">
    <property type="entry name" value="P-loop containing nucleotide triphosphate hydrolases"/>
    <property type="match status" value="1"/>
</dbReference>
<dbReference type="OrthoDB" id="3051117at2759"/>
<gene>
    <name evidence="2" type="ORF">M0811_04012</name>
</gene>
<evidence type="ECO:0000256" key="1">
    <source>
        <dbReference type="ARBA" id="ARBA00022741"/>
    </source>
</evidence>
<name>A0A9Q0LVL3_ANAIG</name>
<dbReference type="SMART" id="SM00176">
    <property type="entry name" value="RAN"/>
    <property type="match status" value="1"/>
</dbReference>
<evidence type="ECO:0000313" key="2">
    <source>
        <dbReference type="EMBL" id="KAJ5079702.1"/>
    </source>
</evidence>
<dbReference type="PANTHER" id="PTHR47978">
    <property type="match status" value="1"/>
</dbReference>
<dbReference type="AlphaFoldDB" id="A0A9Q0LVL3"/>
<dbReference type="CDD" id="cd00154">
    <property type="entry name" value="Rab"/>
    <property type="match status" value="1"/>
</dbReference>
<reference evidence="2" key="1">
    <citation type="submission" date="2022-10" db="EMBL/GenBank/DDBJ databases">
        <title>Novel sulphate-reducing endosymbionts in the free-living metamonad Anaeramoeba.</title>
        <authorList>
            <person name="Jerlstrom-Hultqvist J."/>
            <person name="Cepicka I."/>
            <person name="Gallot-Lavallee L."/>
            <person name="Salas-Leiva D."/>
            <person name="Curtis B.A."/>
            <person name="Zahonova K."/>
            <person name="Pipaliya S."/>
            <person name="Dacks J."/>
            <person name="Roger A.J."/>
        </authorList>
    </citation>
    <scope>NUCLEOTIDE SEQUENCE</scope>
    <source>
        <strain evidence="2">BMAN</strain>
    </source>
</reference>
<organism evidence="2 3">
    <name type="scientific">Anaeramoeba ignava</name>
    <name type="common">Anaerobic marine amoeba</name>
    <dbReference type="NCBI Taxonomy" id="1746090"/>
    <lineage>
        <taxon>Eukaryota</taxon>
        <taxon>Metamonada</taxon>
        <taxon>Anaeramoebidae</taxon>
        <taxon>Anaeramoeba</taxon>
    </lineage>
</organism>
<keyword evidence="1" id="KW-0547">Nucleotide-binding</keyword>
<dbReference type="Pfam" id="PF00071">
    <property type="entry name" value="Ras"/>
    <property type="match status" value="1"/>
</dbReference>
<dbReference type="NCBIfam" id="TIGR00231">
    <property type="entry name" value="small_GTP"/>
    <property type="match status" value="1"/>
</dbReference>
<dbReference type="PRINTS" id="PR00449">
    <property type="entry name" value="RASTRNSFRMNG"/>
</dbReference>
<dbReference type="Proteomes" id="UP001149090">
    <property type="component" value="Unassembled WGS sequence"/>
</dbReference>
<protein>
    <submittedName>
        <fullName evidence="2">Rab2a member ras oncogene family</fullName>
    </submittedName>
</protein>
<dbReference type="SMART" id="SM00173">
    <property type="entry name" value="RAS"/>
    <property type="match status" value="1"/>
</dbReference>
<keyword evidence="3" id="KW-1185">Reference proteome</keyword>
<dbReference type="EMBL" id="JAPDFW010000022">
    <property type="protein sequence ID" value="KAJ5079702.1"/>
    <property type="molecule type" value="Genomic_DNA"/>
</dbReference>
<evidence type="ECO:0000313" key="3">
    <source>
        <dbReference type="Proteomes" id="UP001149090"/>
    </source>
</evidence>